<proteinExistence type="predicted"/>
<feature type="non-terminal residue" evidence="1">
    <location>
        <position position="207"/>
    </location>
</feature>
<reference evidence="1 2" key="1">
    <citation type="submission" date="2015-03" db="EMBL/GenBank/DDBJ databases">
        <title>Genome sequencing of Methylobacterium variabile DSM 16961.</title>
        <authorList>
            <person name="Chaudhry V."/>
            <person name="Patil P.B."/>
        </authorList>
    </citation>
    <scope>NUCLEOTIDE SEQUENCE [LARGE SCALE GENOMIC DNA]</scope>
    <source>
        <strain evidence="1 2">DSM 16961</strain>
    </source>
</reference>
<gene>
    <name evidence="1" type="ORF">VQ02_34200</name>
</gene>
<keyword evidence="2" id="KW-1185">Reference proteome</keyword>
<feature type="non-terminal residue" evidence="1">
    <location>
        <position position="1"/>
    </location>
</feature>
<dbReference type="EMBL" id="LABY01000497">
    <property type="protein sequence ID" value="KMO26399.1"/>
    <property type="molecule type" value="Genomic_DNA"/>
</dbReference>
<organism evidence="1 2">
    <name type="scientific">Methylobacterium variabile</name>
    <dbReference type="NCBI Taxonomy" id="298794"/>
    <lineage>
        <taxon>Bacteria</taxon>
        <taxon>Pseudomonadati</taxon>
        <taxon>Pseudomonadota</taxon>
        <taxon>Alphaproteobacteria</taxon>
        <taxon>Hyphomicrobiales</taxon>
        <taxon>Methylobacteriaceae</taxon>
        <taxon>Methylobacterium</taxon>
    </lineage>
</organism>
<comment type="caution">
    <text evidence="1">The sequence shown here is derived from an EMBL/GenBank/DDBJ whole genome shotgun (WGS) entry which is preliminary data.</text>
</comment>
<dbReference type="AlphaFoldDB" id="A0A0J6RYF5"/>
<name>A0A0J6RYF5_9HYPH</name>
<evidence type="ECO:0000313" key="2">
    <source>
        <dbReference type="Proteomes" id="UP000035955"/>
    </source>
</evidence>
<sequence length="207" mass="23485">SPEQLFWLTLIYATPGSGKSVLMNRLNVEFAAFSAGAALPFLAVIDVGVSSSGFIELVRNALPPERRHEAYYVRLLNTPDYAVNFLDLGLGRRMPLERERSFIENFLTTLLNVSNPEVALLVPRMISRVFQLKSDLQFSSSPSVYQPDVDPELDRIIHDFGIEVPDKARWWSIVDALVQRRLFFAAQRAQRYAMPVLEDFARVLAEP</sequence>
<dbReference type="Proteomes" id="UP000035955">
    <property type="component" value="Unassembled WGS sequence"/>
</dbReference>
<evidence type="ECO:0008006" key="3">
    <source>
        <dbReference type="Google" id="ProtNLM"/>
    </source>
</evidence>
<evidence type="ECO:0000313" key="1">
    <source>
        <dbReference type="EMBL" id="KMO26399.1"/>
    </source>
</evidence>
<protein>
    <recommendedName>
        <fullName evidence="3">ATP-binding protein</fullName>
    </recommendedName>
</protein>
<accession>A0A0J6RYF5</accession>